<dbReference type="Proteomes" id="UP001140949">
    <property type="component" value="Unassembled WGS sequence"/>
</dbReference>
<evidence type="ECO:0000313" key="2">
    <source>
        <dbReference type="Proteomes" id="UP001140949"/>
    </source>
</evidence>
<dbReference type="EMBL" id="JANAVB010029196">
    <property type="protein sequence ID" value="KAJ6815287.1"/>
    <property type="molecule type" value="Genomic_DNA"/>
</dbReference>
<reference evidence="1" key="2">
    <citation type="submission" date="2023-04" db="EMBL/GenBank/DDBJ databases">
        <authorList>
            <person name="Bruccoleri R.E."/>
            <person name="Oakeley E.J."/>
            <person name="Faust A.-M."/>
            <person name="Dessus-Babus S."/>
            <person name="Altorfer M."/>
            <person name="Burckhardt D."/>
            <person name="Oertli M."/>
            <person name="Naumann U."/>
            <person name="Petersen F."/>
            <person name="Wong J."/>
        </authorList>
    </citation>
    <scope>NUCLEOTIDE SEQUENCE</scope>
    <source>
        <strain evidence="1">GSM-AAB239-AS_SAM_17_03QT</strain>
        <tissue evidence="1">Leaf</tissue>
    </source>
</reference>
<proteinExistence type="predicted"/>
<evidence type="ECO:0000313" key="1">
    <source>
        <dbReference type="EMBL" id="KAJ6815287.1"/>
    </source>
</evidence>
<comment type="caution">
    <text evidence="1">The sequence shown here is derived from an EMBL/GenBank/DDBJ whole genome shotgun (WGS) entry which is preliminary data.</text>
</comment>
<protein>
    <submittedName>
        <fullName evidence="1">Uncharacterized protein</fullName>
    </submittedName>
</protein>
<reference evidence="1" key="1">
    <citation type="journal article" date="2023" name="GigaByte">
        <title>Genome assembly of the bearded iris, Iris pallida Lam.</title>
        <authorList>
            <person name="Bruccoleri R.E."/>
            <person name="Oakeley E.J."/>
            <person name="Faust A.M.E."/>
            <person name="Altorfer M."/>
            <person name="Dessus-Babus S."/>
            <person name="Burckhardt D."/>
            <person name="Oertli M."/>
            <person name="Naumann U."/>
            <person name="Petersen F."/>
            <person name="Wong J."/>
        </authorList>
    </citation>
    <scope>NUCLEOTIDE SEQUENCE</scope>
    <source>
        <strain evidence="1">GSM-AAB239-AS_SAM_17_03QT</strain>
    </source>
</reference>
<organism evidence="1 2">
    <name type="scientific">Iris pallida</name>
    <name type="common">Sweet iris</name>
    <dbReference type="NCBI Taxonomy" id="29817"/>
    <lineage>
        <taxon>Eukaryota</taxon>
        <taxon>Viridiplantae</taxon>
        <taxon>Streptophyta</taxon>
        <taxon>Embryophyta</taxon>
        <taxon>Tracheophyta</taxon>
        <taxon>Spermatophyta</taxon>
        <taxon>Magnoliopsida</taxon>
        <taxon>Liliopsida</taxon>
        <taxon>Asparagales</taxon>
        <taxon>Iridaceae</taxon>
        <taxon>Iridoideae</taxon>
        <taxon>Irideae</taxon>
        <taxon>Iris</taxon>
    </lineage>
</organism>
<gene>
    <name evidence="1" type="ORF">M6B38_135145</name>
</gene>
<accession>A0AAX6FFW1</accession>
<name>A0AAX6FFW1_IRIPA</name>
<dbReference type="AlphaFoldDB" id="A0AAX6FFW1"/>
<sequence length="57" mass="6359">MPRHSGTSPWLSSAARAHLRRRQVSVATNHTRAIGDKQGSVILHHNQIESSCREDQS</sequence>
<keyword evidence="2" id="KW-1185">Reference proteome</keyword>